<gene>
    <name evidence="1" type="primary">WBGene00283173</name>
</gene>
<keyword evidence="2" id="KW-1185">Reference proteome</keyword>
<dbReference type="EnsemblMetazoa" id="PPA44804.1">
    <property type="protein sequence ID" value="PPA44804.1"/>
    <property type="gene ID" value="WBGene00283173"/>
</dbReference>
<protein>
    <submittedName>
        <fullName evidence="1">Uncharacterized protein</fullName>
    </submittedName>
</protein>
<reference evidence="1" key="2">
    <citation type="submission" date="2022-06" db="UniProtKB">
        <authorList>
            <consortium name="EnsemblMetazoa"/>
        </authorList>
    </citation>
    <scope>IDENTIFICATION</scope>
    <source>
        <strain evidence="1">PS312</strain>
    </source>
</reference>
<name>A0A2A6B528_PRIPA</name>
<organism evidence="1 2">
    <name type="scientific">Pristionchus pacificus</name>
    <name type="common">Parasitic nematode worm</name>
    <dbReference type="NCBI Taxonomy" id="54126"/>
    <lineage>
        <taxon>Eukaryota</taxon>
        <taxon>Metazoa</taxon>
        <taxon>Ecdysozoa</taxon>
        <taxon>Nematoda</taxon>
        <taxon>Chromadorea</taxon>
        <taxon>Rhabditida</taxon>
        <taxon>Rhabditina</taxon>
        <taxon>Diplogasteromorpha</taxon>
        <taxon>Diplogasteroidea</taxon>
        <taxon>Neodiplogasteridae</taxon>
        <taxon>Pristionchus</taxon>
    </lineage>
</organism>
<reference evidence="2" key="1">
    <citation type="journal article" date="2008" name="Nat. Genet.">
        <title>The Pristionchus pacificus genome provides a unique perspective on nematode lifestyle and parasitism.</title>
        <authorList>
            <person name="Dieterich C."/>
            <person name="Clifton S.W."/>
            <person name="Schuster L.N."/>
            <person name="Chinwalla A."/>
            <person name="Delehaunty K."/>
            <person name="Dinkelacker I."/>
            <person name="Fulton L."/>
            <person name="Fulton R."/>
            <person name="Godfrey J."/>
            <person name="Minx P."/>
            <person name="Mitreva M."/>
            <person name="Roeseler W."/>
            <person name="Tian H."/>
            <person name="Witte H."/>
            <person name="Yang S.P."/>
            <person name="Wilson R.K."/>
            <person name="Sommer R.J."/>
        </authorList>
    </citation>
    <scope>NUCLEOTIDE SEQUENCE [LARGE SCALE GENOMIC DNA]</scope>
    <source>
        <strain evidence="2">PS312</strain>
    </source>
</reference>
<evidence type="ECO:0000313" key="1">
    <source>
        <dbReference type="EnsemblMetazoa" id="PPA44804.1"/>
    </source>
</evidence>
<proteinExistence type="predicted"/>
<accession>A0A2A6B528</accession>
<accession>A0A8R1UZQ5</accession>
<dbReference type="Proteomes" id="UP000005239">
    <property type="component" value="Unassembled WGS sequence"/>
</dbReference>
<dbReference type="AlphaFoldDB" id="A0A2A6B528"/>
<evidence type="ECO:0000313" key="2">
    <source>
        <dbReference type="Proteomes" id="UP000005239"/>
    </source>
</evidence>
<sequence>MIATGNVDMMHLFSEEYTSTRPRDEMIIRSQKVHEIRDNLSQIGQKKSMAKSCTRPMEK</sequence>